<evidence type="ECO:0008006" key="4">
    <source>
        <dbReference type="Google" id="ProtNLM"/>
    </source>
</evidence>
<reference evidence="3" key="1">
    <citation type="submission" date="2016-10" db="EMBL/GenBank/DDBJ databases">
        <authorList>
            <person name="Varghese N."/>
            <person name="Submissions S."/>
        </authorList>
    </citation>
    <scope>NUCLEOTIDE SEQUENCE [LARGE SCALE GENOMIC DNA]</scope>
    <source>
        <strain evidence="3">DSM 19110</strain>
    </source>
</reference>
<protein>
    <recommendedName>
        <fullName evidence="4">CPBP family intramembrane metalloprotease</fullName>
    </recommendedName>
</protein>
<keyword evidence="3" id="KW-1185">Reference proteome</keyword>
<name>A0A1H0HKX6_9SPHI</name>
<accession>A0A1H0HKX6</accession>
<evidence type="ECO:0000313" key="3">
    <source>
        <dbReference type="Proteomes" id="UP000183200"/>
    </source>
</evidence>
<keyword evidence="1" id="KW-0812">Transmembrane</keyword>
<sequence length="78" mass="8634">MESVLFFGVLLLGSWGMAAISRKTNSILAVSAFHAAYDIYAAVEKPSVYFMVLLAVIFLTWLLAVIFYDQLNKKLAGD</sequence>
<keyword evidence="1" id="KW-1133">Transmembrane helix</keyword>
<dbReference type="Proteomes" id="UP000183200">
    <property type="component" value="Unassembled WGS sequence"/>
</dbReference>
<gene>
    <name evidence="2" type="ORF">SAMN05421820_112172</name>
</gene>
<dbReference type="EMBL" id="FNGY01000012">
    <property type="protein sequence ID" value="SDO19491.1"/>
    <property type="molecule type" value="Genomic_DNA"/>
</dbReference>
<keyword evidence="1" id="KW-0472">Membrane</keyword>
<dbReference type="AlphaFoldDB" id="A0A1H0HKX6"/>
<evidence type="ECO:0000313" key="2">
    <source>
        <dbReference type="EMBL" id="SDO19491.1"/>
    </source>
</evidence>
<organism evidence="2 3">
    <name type="scientific">Pedobacter steynii</name>
    <dbReference type="NCBI Taxonomy" id="430522"/>
    <lineage>
        <taxon>Bacteria</taxon>
        <taxon>Pseudomonadati</taxon>
        <taxon>Bacteroidota</taxon>
        <taxon>Sphingobacteriia</taxon>
        <taxon>Sphingobacteriales</taxon>
        <taxon>Sphingobacteriaceae</taxon>
        <taxon>Pedobacter</taxon>
    </lineage>
</organism>
<feature type="transmembrane region" description="Helical" evidence="1">
    <location>
        <begin position="48"/>
        <end position="68"/>
    </location>
</feature>
<proteinExistence type="predicted"/>
<dbReference type="OrthoDB" id="9777755at2"/>
<evidence type="ECO:0000256" key="1">
    <source>
        <dbReference type="SAM" id="Phobius"/>
    </source>
</evidence>
<dbReference type="RefSeq" id="WP_074612150.1">
    <property type="nucleotide sequence ID" value="NZ_FNGY01000012.1"/>
</dbReference>